<evidence type="ECO:0000313" key="3">
    <source>
        <dbReference type="EMBL" id="KAE8714726.1"/>
    </source>
</evidence>
<dbReference type="Proteomes" id="UP000436088">
    <property type="component" value="Unassembled WGS sequence"/>
</dbReference>
<dbReference type="PANTHER" id="PTHR33257">
    <property type="entry name" value="OS05G0165500 PROTEIN"/>
    <property type="match status" value="1"/>
</dbReference>
<sequence>MLSDSNGDELHRHQKGLQIKQDDKFFTRLMSKETSTANSSCRVYYGGASGAVPFIWESHSGTPKHPSSDTSIPPLTSPPSYNSSLNSKSKHKKGFKPTFLTSIFPRLIYAGKTQASPSSSRSSISSSSSFSSWPSLHHSGSSALSKTSLNRKMRYFSCSRSLVHDCMDDDDNHVDEGLGSPTSTLCFGIKPRNLNGFKGCQLKMPSTQPSVQFPFDTMASSSRGRHSTASFFDVNVNMPSSSRGRRASSRFFDLNVESMEKPSSPPEEPLREPGADGAETGLFIHPESPQFNSDDDEVPGNVAQTDPPAHMYEANYGAMYGPEFADMPHLTIQSQYGYTDSYKKAWLAKQNVIVKLHGEWDASYNELPGWFRLARTLNPGTIVDFESSYAYHNDRVLRDRSQFYRVFWSYPQCVNAAKYCKPMVQIDETFLYGKYKQVLLLAVVQDGNCNILPVAFALVEGEDTDSWAFFLRNLRAYVITRENICVISDRRDGSKQQWSLLVQCGNHPLSNIGIVSDTLLRTIMEGYELLPRTFESILQDLRAKNDEGYDYISLIDKEIWTNAYDGGISIWTHDDQLG</sequence>
<dbReference type="AlphaFoldDB" id="A0A6A3BCK5"/>
<dbReference type="Pfam" id="PF10551">
    <property type="entry name" value="MULE"/>
    <property type="match status" value="1"/>
</dbReference>
<dbReference type="EMBL" id="VEPZ02000869">
    <property type="protein sequence ID" value="KAE8714726.1"/>
    <property type="molecule type" value="Genomic_DNA"/>
</dbReference>
<gene>
    <name evidence="3" type="ORF">F3Y22_tig00110194pilonHSYRG00121</name>
</gene>
<dbReference type="InterPro" id="IPR018289">
    <property type="entry name" value="MULE_transposase_dom"/>
</dbReference>
<keyword evidence="4" id="KW-1185">Reference proteome</keyword>
<dbReference type="PANTHER" id="PTHR33257:SF4">
    <property type="entry name" value="EXPRESSED PROTEIN"/>
    <property type="match status" value="1"/>
</dbReference>
<evidence type="ECO:0000259" key="2">
    <source>
        <dbReference type="Pfam" id="PF10551"/>
    </source>
</evidence>
<name>A0A6A3BCK5_HIBSY</name>
<evidence type="ECO:0000313" key="4">
    <source>
        <dbReference type="Proteomes" id="UP000436088"/>
    </source>
</evidence>
<proteinExistence type="predicted"/>
<evidence type="ECO:0000256" key="1">
    <source>
        <dbReference type="SAM" id="MobiDB-lite"/>
    </source>
</evidence>
<feature type="region of interest" description="Disordered" evidence="1">
    <location>
        <begin position="60"/>
        <end position="93"/>
    </location>
</feature>
<feature type="compositionally biased region" description="Low complexity" evidence="1">
    <location>
        <begin position="78"/>
        <end position="87"/>
    </location>
</feature>
<feature type="region of interest" description="Disordered" evidence="1">
    <location>
        <begin position="257"/>
        <end position="297"/>
    </location>
</feature>
<organism evidence="3 4">
    <name type="scientific">Hibiscus syriacus</name>
    <name type="common">Rose of Sharon</name>
    <dbReference type="NCBI Taxonomy" id="106335"/>
    <lineage>
        <taxon>Eukaryota</taxon>
        <taxon>Viridiplantae</taxon>
        <taxon>Streptophyta</taxon>
        <taxon>Embryophyta</taxon>
        <taxon>Tracheophyta</taxon>
        <taxon>Spermatophyta</taxon>
        <taxon>Magnoliopsida</taxon>
        <taxon>eudicotyledons</taxon>
        <taxon>Gunneridae</taxon>
        <taxon>Pentapetalae</taxon>
        <taxon>rosids</taxon>
        <taxon>malvids</taxon>
        <taxon>Malvales</taxon>
        <taxon>Malvaceae</taxon>
        <taxon>Malvoideae</taxon>
        <taxon>Hibiscus</taxon>
    </lineage>
</organism>
<reference evidence="3" key="1">
    <citation type="submission" date="2019-09" db="EMBL/GenBank/DDBJ databases">
        <title>Draft genome information of white flower Hibiscus syriacus.</title>
        <authorList>
            <person name="Kim Y.-M."/>
        </authorList>
    </citation>
    <scope>NUCLEOTIDE SEQUENCE [LARGE SCALE GENOMIC DNA]</scope>
    <source>
        <strain evidence="3">YM2019G1</strain>
    </source>
</reference>
<comment type="caution">
    <text evidence="3">The sequence shown here is derived from an EMBL/GenBank/DDBJ whole genome shotgun (WGS) entry which is preliminary data.</text>
</comment>
<feature type="domain" description="MULE transposase" evidence="2">
    <location>
        <begin position="424"/>
        <end position="496"/>
    </location>
</feature>
<accession>A0A6A3BCK5</accession>
<protein>
    <submittedName>
        <fullName evidence="3">Structural maintenance of chromosomes protein 1</fullName>
    </submittedName>
</protein>